<dbReference type="GO" id="GO:0005886">
    <property type="term" value="C:plasma membrane"/>
    <property type="evidence" value="ECO:0007669"/>
    <property type="project" value="UniProtKB-SubCell"/>
</dbReference>
<organism evidence="6 7">
    <name type="scientific">Aquabacterium soli</name>
    <dbReference type="NCBI Taxonomy" id="2493092"/>
    <lineage>
        <taxon>Bacteria</taxon>
        <taxon>Pseudomonadati</taxon>
        <taxon>Pseudomonadota</taxon>
        <taxon>Betaproteobacteria</taxon>
        <taxon>Burkholderiales</taxon>
        <taxon>Aquabacterium</taxon>
    </lineage>
</organism>
<evidence type="ECO:0000256" key="4">
    <source>
        <dbReference type="ARBA" id="ARBA00023136"/>
    </source>
</evidence>
<sequence>MPLGASAAGLDLSRYSLTQTLALPTSTASESSAITWNWDNDHLYVVGDEGEYITEVTRSGTVVSSMRLSGFDDTEALTYIGNGQFVVGEERIQDVYKLSYQAGGTASRGSLATVSLGATVGNVGLEGLSYDRASGQFVTVKEKGPQFVGLGSINFSNGTHTVGSLFTPSLGVADLSDVQTLSGFVGTSYAGNLLIISQESRSLLEVTRAGVVVSSFDFSSISDTAEGVTIASDGTIYLTDETPNIYVLTAAVPEPETFALMFSGLAVLGAVAARRRHA</sequence>
<dbReference type="EMBL" id="RSED01000043">
    <property type="protein sequence ID" value="RRR99915.1"/>
    <property type="molecule type" value="Genomic_DNA"/>
</dbReference>
<dbReference type="Pfam" id="PF07589">
    <property type="entry name" value="PEP-CTERM"/>
    <property type="match status" value="1"/>
</dbReference>
<evidence type="ECO:0000256" key="2">
    <source>
        <dbReference type="ARBA" id="ARBA00009852"/>
    </source>
</evidence>
<comment type="caution">
    <text evidence="6">The sequence shown here is derived from an EMBL/GenBank/DDBJ whole genome shotgun (WGS) entry which is preliminary data.</text>
</comment>
<evidence type="ECO:0000313" key="6">
    <source>
        <dbReference type="EMBL" id="RRR99915.1"/>
    </source>
</evidence>
<dbReference type="Proteomes" id="UP000269265">
    <property type="component" value="Unassembled WGS sequence"/>
</dbReference>
<dbReference type="AlphaFoldDB" id="A0A426UZA6"/>
<protein>
    <submittedName>
        <fullName evidence="6">PEP-CTERM sorting domain-containing protein</fullName>
    </submittedName>
</protein>
<evidence type="ECO:0000256" key="1">
    <source>
        <dbReference type="ARBA" id="ARBA00004236"/>
    </source>
</evidence>
<evidence type="ECO:0000313" key="7">
    <source>
        <dbReference type="Proteomes" id="UP000269265"/>
    </source>
</evidence>
<evidence type="ECO:0000259" key="5">
    <source>
        <dbReference type="Pfam" id="PF07589"/>
    </source>
</evidence>
<dbReference type="SUPFAM" id="SSF50956">
    <property type="entry name" value="Thermostable phytase (3-phytase)"/>
    <property type="match status" value="1"/>
</dbReference>
<keyword evidence="4" id="KW-0472">Membrane</keyword>
<dbReference type="Gene3D" id="2.120.10.30">
    <property type="entry name" value="TolB, C-terminal domain"/>
    <property type="match status" value="1"/>
</dbReference>
<dbReference type="NCBIfam" id="TIGR02595">
    <property type="entry name" value="PEP_CTERM"/>
    <property type="match status" value="1"/>
</dbReference>
<gene>
    <name evidence="6" type="ORF">EIP75_23570</name>
</gene>
<dbReference type="InterPro" id="IPR009722">
    <property type="entry name" value="YjiK/CarP"/>
</dbReference>
<keyword evidence="7" id="KW-1185">Reference proteome</keyword>
<accession>A0A426UZA6</accession>
<name>A0A426UZA6_9BURK</name>
<evidence type="ECO:0000256" key="3">
    <source>
        <dbReference type="ARBA" id="ARBA00022475"/>
    </source>
</evidence>
<keyword evidence="3" id="KW-1003">Cell membrane</keyword>
<dbReference type="InterPro" id="IPR011042">
    <property type="entry name" value="6-blade_b-propeller_TolB-like"/>
</dbReference>
<comment type="similarity">
    <text evidence="2">Belongs to the YjiK family.</text>
</comment>
<reference evidence="6 7" key="1">
    <citation type="submission" date="2018-12" db="EMBL/GenBank/DDBJ databases">
        <title>The whole draft genome of Aquabacterium sp. SJQ9.</title>
        <authorList>
            <person name="Sun L."/>
            <person name="Gao X."/>
            <person name="Chen W."/>
            <person name="Huang K."/>
        </authorList>
    </citation>
    <scope>NUCLEOTIDE SEQUENCE [LARGE SCALE GENOMIC DNA]</scope>
    <source>
        <strain evidence="6 7">SJQ9</strain>
    </source>
</reference>
<dbReference type="Pfam" id="PF06977">
    <property type="entry name" value="SdiA-regulated"/>
    <property type="match status" value="1"/>
</dbReference>
<feature type="domain" description="Ice-binding protein C-terminal" evidence="5">
    <location>
        <begin position="251"/>
        <end position="276"/>
    </location>
</feature>
<proteinExistence type="inferred from homology"/>
<dbReference type="InterPro" id="IPR013424">
    <property type="entry name" value="Ice-binding_C"/>
</dbReference>
<dbReference type="OrthoDB" id="8534799at2"/>
<comment type="subcellular location">
    <subcellularLocation>
        <location evidence="1">Cell membrane</location>
    </subcellularLocation>
</comment>